<proteinExistence type="predicted"/>
<dbReference type="SUPFAM" id="SSF53335">
    <property type="entry name" value="S-adenosyl-L-methionine-dependent methyltransferases"/>
    <property type="match status" value="1"/>
</dbReference>
<dbReference type="EMBL" id="UOFX01000001">
    <property type="protein sequence ID" value="VAX05138.1"/>
    <property type="molecule type" value="Genomic_DNA"/>
</dbReference>
<organism evidence="1">
    <name type="scientific">hydrothermal vent metagenome</name>
    <dbReference type="NCBI Taxonomy" id="652676"/>
    <lineage>
        <taxon>unclassified sequences</taxon>
        <taxon>metagenomes</taxon>
        <taxon>ecological metagenomes</taxon>
    </lineage>
</organism>
<accession>A0A3B1B105</accession>
<sequence length="261" mass="29878">MTERTEQSNLDYSAGVVEQEYVPAIQPLTPVAPNKGPVLSEEASIPKYLQDTYYWGYLNPRNVSLLDHEIVVKSILWWQHNRLRAAAFVEISPASRVLQAAAVYGDFSKDLAAHIGQEGELKIIDVAPIQVRNTKIKLSAYPQAQVELADASTFNDCLFDVVLCYFLLHEIPDDYKTLVIDNLLKHIKQDGKLVIIDYHKPHWAHPIKPVTSLVFDVLEPYAKTLWRASLRELASTPEDYRWDHYTYFGGMFQKVVVRHNK</sequence>
<evidence type="ECO:0008006" key="2">
    <source>
        <dbReference type="Google" id="ProtNLM"/>
    </source>
</evidence>
<dbReference type="AlphaFoldDB" id="A0A3B1B105"/>
<gene>
    <name evidence="1" type="ORF">MNBD_GAMMA26-1371</name>
</gene>
<reference evidence="1" key="1">
    <citation type="submission" date="2018-06" db="EMBL/GenBank/DDBJ databases">
        <authorList>
            <person name="Zhirakovskaya E."/>
        </authorList>
    </citation>
    <scope>NUCLEOTIDE SEQUENCE</scope>
</reference>
<dbReference type="Pfam" id="PF01209">
    <property type="entry name" value="Ubie_methyltran"/>
    <property type="match status" value="1"/>
</dbReference>
<dbReference type="Gene3D" id="3.40.50.150">
    <property type="entry name" value="Vaccinia Virus protein VP39"/>
    <property type="match status" value="1"/>
</dbReference>
<name>A0A3B1B105_9ZZZZ</name>
<protein>
    <recommendedName>
        <fullName evidence="2">Methyltransferase domain-containing protein</fullName>
    </recommendedName>
</protein>
<evidence type="ECO:0000313" key="1">
    <source>
        <dbReference type="EMBL" id="VAX05138.1"/>
    </source>
</evidence>
<dbReference type="NCBIfam" id="NF038261">
    <property type="entry name" value="rhodoquin_RquA"/>
    <property type="match status" value="1"/>
</dbReference>
<dbReference type="InterPro" id="IPR029063">
    <property type="entry name" value="SAM-dependent_MTases_sf"/>
</dbReference>